<dbReference type="InterPro" id="IPR016064">
    <property type="entry name" value="NAD/diacylglycerol_kinase_sf"/>
</dbReference>
<keyword evidence="6" id="KW-0547">Nucleotide-binding</keyword>
<dbReference type="STRING" id="1891926.Fuma_00613"/>
<keyword evidence="6" id="KW-0963">Cytoplasm</keyword>
<gene>
    <name evidence="7" type="primary">ppnK</name>
    <name evidence="6" type="synonym">nadK</name>
    <name evidence="7" type="ORF">Fuma_00613</name>
</gene>
<feature type="binding site" evidence="6">
    <location>
        <position position="167"/>
    </location>
    <ligand>
        <name>NAD(+)</name>
        <dbReference type="ChEBI" id="CHEBI:57540"/>
    </ligand>
</feature>
<dbReference type="GO" id="GO:0005737">
    <property type="term" value="C:cytoplasm"/>
    <property type="evidence" value="ECO:0007669"/>
    <property type="project" value="UniProtKB-SubCell"/>
</dbReference>
<dbReference type="GO" id="GO:0003951">
    <property type="term" value="F:NAD+ kinase activity"/>
    <property type="evidence" value="ECO:0007669"/>
    <property type="project" value="UniProtKB-UniRule"/>
</dbReference>
<dbReference type="OrthoDB" id="9774737at2"/>
<dbReference type="InterPro" id="IPR017438">
    <property type="entry name" value="ATP-NAD_kinase_N"/>
</dbReference>
<comment type="function">
    <text evidence="6">Involved in the regulation of the intracellular balance of NAD and NADP, and is a key enzyme in the biosynthesis of NADP. Catalyzes specifically the phosphorylation on 2'-hydroxyl of the adenosine moiety of NAD to yield NADP.</text>
</comment>
<dbReference type="Proteomes" id="UP000187735">
    <property type="component" value="Chromosome"/>
</dbReference>
<dbReference type="Gene3D" id="3.40.50.10330">
    <property type="entry name" value="Probable inorganic polyphosphate/atp-NAD kinase, domain 1"/>
    <property type="match status" value="1"/>
</dbReference>
<feature type="binding site" evidence="6">
    <location>
        <begin position="178"/>
        <end position="183"/>
    </location>
    <ligand>
        <name>NAD(+)</name>
        <dbReference type="ChEBI" id="CHEBI:57540"/>
    </ligand>
</feature>
<dbReference type="HAMAP" id="MF_00361">
    <property type="entry name" value="NAD_kinase"/>
    <property type="match status" value="1"/>
</dbReference>
<dbReference type="GO" id="GO:0046872">
    <property type="term" value="F:metal ion binding"/>
    <property type="evidence" value="ECO:0007669"/>
    <property type="project" value="UniProtKB-UniRule"/>
</dbReference>
<comment type="similarity">
    <text evidence="6">Belongs to the NAD kinase family.</text>
</comment>
<dbReference type="Gene3D" id="2.60.200.30">
    <property type="entry name" value="Probable inorganic polyphosphate/atp-NAD kinase, domain 2"/>
    <property type="match status" value="1"/>
</dbReference>
<keyword evidence="3 6" id="KW-0521">NADP</keyword>
<dbReference type="InterPro" id="IPR002504">
    <property type="entry name" value="NADK"/>
</dbReference>
<protein>
    <recommendedName>
        <fullName evidence="6">NAD kinase</fullName>
        <ecNumber evidence="6">2.7.1.23</ecNumber>
    </recommendedName>
    <alternativeName>
        <fullName evidence="6">ATP-dependent NAD kinase</fullName>
    </alternativeName>
</protein>
<keyword evidence="8" id="KW-1185">Reference proteome</keyword>
<evidence type="ECO:0000256" key="2">
    <source>
        <dbReference type="ARBA" id="ARBA00022777"/>
    </source>
</evidence>
<dbReference type="SUPFAM" id="SSF111331">
    <property type="entry name" value="NAD kinase/diacylglycerol kinase-like"/>
    <property type="match status" value="1"/>
</dbReference>
<proteinExistence type="inferred from homology"/>
<evidence type="ECO:0000256" key="6">
    <source>
        <dbReference type="HAMAP-Rule" id="MF_00361"/>
    </source>
</evidence>
<evidence type="ECO:0000256" key="3">
    <source>
        <dbReference type="ARBA" id="ARBA00022857"/>
    </source>
</evidence>
<dbReference type="Pfam" id="PF01513">
    <property type="entry name" value="NAD_kinase"/>
    <property type="match status" value="1"/>
</dbReference>
<sequence>MPPDPLKIIILTGSDRPEVLDAWAELMPGLKAAIDVDVVGEFSRGEPIADDLSADLCLVLGGDGSILRGCRQLGRRQIPILGINLGRLGFLADLTMEEFRENLQQLKDGDYSVAEHLMFECQHRLADGSTLTDLGLNEVTVTSGGSLKMLDINLEIDAQPVTTFSCDGLIISTPVGSTAHNLSAGGPILRQDLQAFSITPICPHTLTVRPIVDSADRTYALTVSDAPEGVMVVIDGQIRRPVGPDDRLVIKRATPTFKLVRFPGHSYYTTLHRKLGWRGQLDYRERKGH</sequence>
<dbReference type="GO" id="GO:0005524">
    <property type="term" value="F:ATP binding"/>
    <property type="evidence" value="ECO:0007669"/>
    <property type="project" value="UniProtKB-KW"/>
</dbReference>
<feature type="binding site" evidence="6">
    <location>
        <position position="175"/>
    </location>
    <ligand>
        <name>NAD(+)</name>
        <dbReference type="ChEBI" id="CHEBI:57540"/>
    </ligand>
</feature>
<comment type="cofactor">
    <cofactor evidence="6">
        <name>a divalent metal cation</name>
        <dbReference type="ChEBI" id="CHEBI:60240"/>
    </cofactor>
</comment>
<dbReference type="GO" id="GO:0006741">
    <property type="term" value="P:NADP+ biosynthetic process"/>
    <property type="evidence" value="ECO:0007669"/>
    <property type="project" value="UniProtKB-UniRule"/>
</dbReference>
<dbReference type="KEGG" id="fmr:Fuma_00613"/>
<comment type="catalytic activity">
    <reaction evidence="5 6">
        <text>NAD(+) + ATP = ADP + NADP(+) + H(+)</text>
        <dbReference type="Rhea" id="RHEA:18629"/>
        <dbReference type="ChEBI" id="CHEBI:15378"/>
        <dbReference type="ChEBI" id="CHEBI:30616"/>
        <dbReference type="ChEBI" id="CHEBI:57540"/>
        <dbReference type="ChEBI" id="CHEBI:58349"/>
        <dbReference type="ChEBI" id="CHEBI:456216"/>
        <dbReference type="EC" id="2.7.1.23"/>
    </reaction>
</comment>
<feature type="binding site" evidence="6">
    <location>
        <position position="148"/>
    </location>
    <ligand>
        <name>NAD(+)</name>
        <dbReference type="ChEBI" id="CHEBI:57540"/>
    </ligand>
</feature>
<dbReference type="GO" id="GO:0051287">
    <property type="term" value="F:NAD binding"/>
    <property type="evidence" value="ECO:0007669"/>
    <property type="project" value="UniProtKB-ARBA"/>
</dbReference>
<keyword evidence="6" id="KW-0067">ATP-binding</keyword>
<keyword evidence="4 6" id="KW-0520">NAD</keyword>
<comment type="caution">
    <text evidence="6">Lacks conserved residue(s) required for the propagation of feature annotation.</text>
</comment>
<evidence type="ECO:0000256" key="1">
    <source>
        <dbReference type="ARBA" id="ARBA00022679"/>
    </source>
</evidence>
<dbReference type="GO" id="GO:0019674">
    <property type="term" value="P:NAD+ metabolic process"/>
    <property type="evidence" value="ECO:0007669"/>
    <property type="project" value="InterPro"/>
</dbReference>
<reference evidence="7 8" key="1">
    <citation type="journal article" date="2016" name="Front. Microbiol.">
        <title>Fuerstia marisgermanicae gen. nov., sp. nov., an Unusual Member of the Phylum Planctomycetes from the German Wadden Sea.</title>
        <authorList>
            <person name="Kohn T."/>
            <person name="Heuer A."/>
            <person name="Jogler M."/>
            <person name="Vollmers J."/>
            <person name="Boedeker C."/>
            <person name="Bunk B."/>
            <person name="Rast P."/>
            <person name="Borchert D."/>
            <person name="Glockner I."/>
            <person name="Freese H.M."/>
            <person name="Klenk H.P."/>
            <person name="Overmann J."/>
            <person name="Kaster A.K."/>
            <person name="Rohde M."/>
            <person name="Wiegand S."/>
            <person name="Jogler C."/>
        </authorList>
    </citation>
    <scope>NUCLEOTIDE SEQUENCE [LARGE SCALE GENOMIC DNA]</scope>
    <source>
        <strain evidence="7 8">NH11</strain>
    </source>
</reference>
<evidence type="ECO:0000313" key="7">
    <source>
        <dbReference type="EMBL" id="APZ91029.1"/>
    </source>
</evidence>
<dbReference type="AlphaFoldDB" id="A0A1P8WAE1"/>
<dbReference type="PANTHER" id="PTHR20275">
    <property type="entry name" value="NAD KINASE"/>
    <property type="match status" value="1"/>
</dbReference>
<feature type="active site" description="Proton acceptor" evidence="6">
    <location>
        <position position="63"/>
    </location>
</feature>
<feature type="binding site" evidence="6">
    <location>
        <position position="68"/>
    </location>
    <ligand>
        <name>NAD(+)</name>
        <dbReference type="ChEBI" id="CHEBI:57540"/>
    </ligand>
</feature>
<organism evidence="7 8">
    <name type="scientific">Fuerstiella marisgermanici</name>
    <dbReference type="NCBI Taxonomy" id="1891926"/>
    <lineage>
        <taxon>Bacteria</taxon>
        <taxon>Pseudomonadati</taxon>
        <taxon>Planctomycetota</taxon>
        <taxon>Planctomycetia</taxon>
        <taxon>Planctomycetales</taxon>
        <taxon>Planctomycetaceae</taxon>
        <taxon>Fuerstiella</taxon>
    </lineage>
</organism>
<evidence type="ECO:0000313" key="8">
    <source>
        <dbReference type="Proteomes" id="UP000187735"/>
    </source>
</evidence>
<comment type="subcellular location">
    <subcellularLocation>
        <location evidence="6">Cytoplasm</location>
    </subcellularLocation>
</comment>
<keyword evidence="1 6" id="KW-0808">Transferase</keyword>
<dbReference type="Pfam" id="PF20143">
    <property type="entry name" value="NAD_kinase_C"/>
    <property type="match status" value="1"/>
</dbReference>
<dbReference type="InterPro" id="IPR017437">
    <property type="entry name" value="ATP-NAD_kinase_PpnK-typ_C"/>
</dbReference>
<evidence type="ECO:0000256" key="4">
    <source>
        <dbReference type="ARBA" id="ARBA00023027"/>
    </source>
</evidence>
<dbReference type="EC" id="2.7.1.23" evidence="6"/>
<name>A0A1P8WAE1_9PLAN</name>
<dbReference type="RefSeq" id="WP_077022844.1">
    <property type="nucleotide sequence ID" value="NZ_CP017641.1"/>
</dbReference>
<evidence type="ECO:0000256" key="5">
    <source>
        <dbReference type="ARBA" id="ARBA00047925"/>
    </source>
</evidence>
<dbReference type="EMBL" id="CP017641">
    <property type="protein sequence ID" value="APZ91029.1"/>
    <property type="molecule type" value="Genomic_DNA"/>
</dbReference>
<feature type="binding site" evidence="6">
    <location>
        <begin position="63"/>
        <end position="64"/>
    </location>
    <ligand>
        <name>NAD(+)</name>
        <dbReference type="ChEBI" id="CHEBI:57540"/>
    </ligand>
</feature>
<feature type="binding site" evidence="6">
    <location>
        <position position="237"/>
    </location>
    <ligand>
        <name>NAD(+)</name>
        <dbReference type="ChEBI" id="CHEBI:57540"/>
    </ligand>
</feature>
<dbReference type="PANTHER" id="PTHR20275:SF0">
    <property type="entry name" value="NAD KINASE"/>
    <property type="match status" value="1"/>
</dbReference>
<feature type="binding site" evidence="6">
    <location>
        <begin position="137"/>
        <end position="138"/>
    </location>
    <ligand>
        <name>NAD(+)</name>
        <dbReference type="ChEBI" id="CHEBI:57540"/>
    </ligand>
</feature>
<accession>A0A1P8WAE1</accession>
<keyword evidence="2 6" id="KW-0418">Kinase</keyword>